<evidence type="ECO:0000313" key="24">
    <source>
        <dbReference type="Proteomes" id="UP001239782"/>
    </source>
</evidence>
<evidence type="ECO:0000256" key="13">
    <source>
        <dbReference type="ARBA" id="ARBA00022984"/>
    </source>
</evidence>
<dbReference type="EC" id="3.4.16.4" evidence="5"/>
<dbReference type="FunFam" id="3.40.710.10:FF:000001">
    <property type="entry name" value="D-alanyl-D-alanine serine-type carboxypeptidase"/>
    <property type="match status" value="1"/>
</dbReference>
<evidence type="ECO:0000256" key="10">
    <source>
        <dbReference type="ARBA" id="ARBA00022729"/>
    </source>
</evidence>
<dbReference type="InterPro" id="IPR037167">
    <property type="entry name" value="Peptidase_S11_C_sf"/>
</dbReference>
<evidence type="ECO:0000256" key="11">
    <source>
        <dbReference type="ARBA" id="ARBA00022801"/>
    </source>
</evidence>
<dbReference type="Gene3D" id="3.40.710.10">
    <property type="entry name" value="DD-peptidase/beta-lactamase superfamily"/>
    <property type="match status" value="1"/>
</dbReference>
<evidence type="ECO:0000256" key="4">
    <source>
        <dbReference type="ARBA" id="ARBA00007164"/>
    </source>
</evidence>
<keyword evidence="10 21" id="KW-0732">Signal</keyword>
<dbReference type="PRINTS" id="PR00725">
    <property type="entry name" value="DADACBPTASE1"/>
</dbReference>
<dbReference type="Proteomes" id="UP001239782">
    <property type="component" value="Chromosome"/>
</dbReference>
<dbReference type="SUPFAM" id="SSF56601">
    <property type="entry name" value="beta-lactamase/transpeptidase-like"/>
    <property type="match status" value="1"/>
</dbReference>
<evidence type="ECO:0000256" key="19">
    <source>
        <dbReference type="PIRSR" id="PIRSR618044-2"/>
    </source>
</evidence>
<keyword evidence="6" id="KW-1003">Cell membrane</keyword>
<sequence>MTRFAAFLLILSLTITARVVAITPAPPALGADGYILMDYQSGHVIAENNADNPLPPASLTKMMTSYVVSAELAAGNIQLTDMVTVSENAWAKNFPESSKMFIEVNKQVSVEDLLKGLIISSGGDASVALAEHIAGSEDAFAQLMNMHAQKLGMTNTHFVNAHGLTADGHQTTARDMAILARALIKDYPQEYELYKLKEFTYNNIRQYNRNSLLWDRSLEVDGVKTGHTEAAGYCLVSSAVKDGMRLIAVVMGTSSEDARKIESKKLLTYGFRFFETVSPLTANSQVHQARVWGGEVEQATLGVLEQTYLTIPRGKRQQLKANYVVENELEAPLAKGQVVGQIFFELEGEEVAKVPMVALEDVAEGGWFSRMIDAISRWFSELFS</sequence>
<comment type="subcellular location">
    <subcellularLocation>
        <location evidence="2">Cell inner membrane</location>
        <topology evidence="2">Peripheral membrane protein</topology>
    </subcellularLocation>
</comment>
<keyword evidence="9" id="KW-0645">Protease</keyword>
<evidence type="ECO:0000256" key="12">
    <source>
        <dbReference type="ARBA" id="ARBA00022960"/>
    </source>
</evidence>
<evidence type="ECO:0000256" key="5">
    <source>
        <dbReference type="ARBA" id="ARBA00012448"/>
    </source>
</evidence>
<keyword evidence="7" id="KW-0997">Cell inner membrane</keyword>
<dbReference type="Gene3D" id="2.60.410.10">
    <property type="entry name" value="D-Ala-D-Ala carboxypeptidase, C-terminal domain"/>
    <property type="match status" value="1"/>
</dbReference>
<dbReference type="GO" id="GO:0009252">
    <property type="term" value="P:peptidoglycan biosynthetic process"/>
    <property type="evidence" value="ECO:0007669"/>
    <property type="project" value="UniProtKB-KW"/>
</dbReference>
<reference evidence="23 24" key="1">
    <citation type="submission" date="2023-08" db="EMBL/GenBank/DDBJ databases">
        <title>Pleionea litopenaei sp. nov., isolated from stomach of juvenile Litopenaeus vannamei.</title>
        <authorList>
            <person name="Rho A.M."/>
            <person name="Hwang C.Y."/>
        </authorList>
    </citation>
    <scope>NUCLEOTIDE SEQUENCE [LARGE SCALE GENOMIC DNA]</scope>
    <source>
        <strain evidence="23 24">HL-JVS1</strain>
    </source>
</reference>
<dbReference type="SUPFAM" id="SSF69189">
    <property type="entry name" value="Penicillin-binding protein associated domain"/>
    <property type="match status" value="1"/>
</dbReference>
<evidence type="ECO:0000256" key="18">
    <source>
        <dbReference type="PIRSR" id="PIRSR618044-1"/>
    </source>
</evidence>
<comment type="function">
    <text evidence="1">Removes C-terminal D-alanyl residues from sugar-peptide cell wall precursors.</text>
</comment>
<keyword evidence="8 23" id="KW-0121">Carboxypeptidase</keyword>
<evidence type="ECO:0000256" key="17">
    <source>
        <dbReference type="ARBA" id="ARBA00060592"/>
    </source>
</evidence>
<evidence type="ECO:0000256" key="6">
    <source>
        <dbReference type="ARBA" id="ARBA00022475"/>
    </source>
</evidence>
<comment type="catalytic activity">
    <reaction evidence="16">
        <text>Preferential cleavage: (Ac)2-L-Lys-D-Ala-|-D-Ala. Also transpeptidation of peptidyl-alanyl moieties that are N-acyl substituents of D-alanine.</text>
        <dbReference type="EC" id="3.4.16.4"/>
    </reaction>
</comment>
<keyword evidence="14" id="KW-0472">Membrane</keyword>
<evidence type="ECO:0000256" key="21">
    <source>
        <dbReference type="SAM" id="SignalP"/>
    </source>
</evidence>
<feature type="active site" description="Proton acceptor" evidence="18">
    <location>
        <position position="61"/>
    </location>
</feature>
<comment type="similarity">
    <text evidence="4 20">Belongs to the peptidase S11 family.</text>
</comment>
<feature type="binding site" evidence="19">
    <location>
        <position position="224"/>
    </location>
    <ligand>
        <name>substrate</name>
    </ligand>
</feature>
<evidence type="ECO:0000256" key="7">
    <source>
        <dbReference type="ARBA" id="ARBA00022519"/>
    </source>
</evidence>
<dbReference type="SMART" id="SM00936">
    <property type="entry name" value="PBP5_C"/>
    <property type="match status" value="1"/>
</dbReference>
<feature type="signal peptide" evidence="21">
    <location>
        <begin position="1"/>
        <end position="21"/>
    </location>
</feature>
<organism evidence="23 24">
    <name type="scientific">Pleionea litopenaei</name>
    <dbReference type="NCBI Taxonomy" id="3070815"/>
    <lineage>
        <taxon>Bacteria</taxon>
        <taxon>Pseudomonadati</taxon>
        <taxon>Pseudomonadota</taxon>
        <taxon>Gammaproteobacteria</taxon>
        <taxon>Oceanospirillales</taxon>
        <taxon>Pleioneaceae</taxon>
        <taxon>Pleionea</taxon>
    </lineage>
</organism>
<feature type="chain" id="PRO_5041311590" description="serine-type D-Ala-D-Ala carboxypeptidase" evidence="21">
    <location>
        <begin position="22"/>
        <end position="384"/>
    </location>
</feature>
<dbReference type="GO" id="GO:0071555">
    <property type="term" value="P:cell wall organization"/>
    <property type="evidence" value="ECO:0007669"/>
    <property type="project" value="UniProtKB-KW"/>
</dbReference>
<dbReference type="GO" id="GO:0006508">
    <property type="term" value="P:proteolysis"/>
    <property type="evidence" value="ECO:0007669"/>
    <property type="project" value="UniProtKB-KW"/>
</dbReference>
<dbReference type="Pfam" id="PF07943">
    <property type="entry name" value="PBP5_C"/>
    <property type="match status" value="1"/>
</dbReference>
<keyword evidence="15" id="KW-0961">Cell wall biogenesis/degradation</keyword>
<evidence type="ECO:0000256" key="16">
    <source>
        <dbReference type="ARBA" id="ARBA00034000"/>
    </source>
</evidence>
<dbReference type="InterPro" id="IPR015956">
    <property type="entry name" value="Peniciliin-bd_prot_C_sf"/>
</dbReference>
<evidence type="ECO:0000256" key="14">
    <source>
        <dbReference type="ARBA" id="ARBA00023136"/>
    </source>
</evidence>
<dbReference type="PANTHER" id="PTHR21581:SF6">
    <property type="entry name" value="TRAFFICKING PROTEIN PARTICLE COMPLEX SUBUNIT 12"/>
    <property type="match status" value="1"/>
</dbReference>
<evidence type="ECO:0000256" key="20">
    <source>
        <dbReference type="RuleBase" id="RU004016"/>
    </source>
</evidence>
<keyword evidence="24" id="KW-1185">Reference proteome</keyword>
<dbReference type="InterPro" id="IPR018044">
    <property type="entry name" value="Peptidase_S11"/>
</dbReference>
<dbReference type="GO" id="GO:0009002">
    <property type="term" value="F:serine-type D-Ala-D-Ala carboxypeptidase activity"/>
    <property type="evidence" value="ECO:0007669"/>
    <property type="project" value="UniProtKB-EC"/>
</dbReference>
<accession>A0AA51RS48</accession>
<dbReference type="InterPro" id="IPR001967">
    <property type="entry name" value="Peptidase_S11_N"/>
</dbReference>
<keyword evidence="11 23" id="KW-0378">Hydrolase</keyword>
<evidence type="ECO:0000256" key="3">
    <source>
        <dbReference type="ARBA" id="ARBA00004752"/>
    </source>
</evidence>
<feature type="active site" description="Acyl-ester intermediate" evidence="18">
    <location>
        <position position="58"/>
    </location>
</feature>
<dbReference type="PANTHER" id="PTHR21581">
    <property type="entry name" value="D-ALANYL-D-ALANINE CARBOXYPEPTIDASE"/>
    <property type="match status" value="1"/>
</dbReference>
<evidence type="ECO:0000259" key="22">
    <source>
        <dbReference type="SMART" id="SM00936"/>
    </source>
</evidence>
<evidence type="ECO:0000256" key="8">
    <source>
        <dbReference type="ARBA" id="ARBA00022645"/>
    </source>
</evidence>
<dbReference type="KEGG" id="plei:Q9312_15205"/>
<feature type="domain" description="Peptidase S11 D-Ala-D-Ala carboxypeptidase A C-terminal" evidence="22">
    <location>
        <begin position="274"/>
        <end position="364"/>
    </location>
</feature>
<dbReference type="GO" id="GO:0008360">
    <property type="term" value="P:regulation of cell shape"/>
    <property type="evidence" value="ECO:0007669"/>
    <property type="project" value="UniProtKB-KW"/>
</dbReference>
<evidence type="ECO:0000256" key="1">
    <source>
        <dbReference type="ARBA" id="ARBA00003217"/>
    </source>
</evidence>
<dbReference type="InterPro" id="IPR012338">
    <property type="entry name" value="Beta-lactam/transpept-like"/>
</dbReference>
<keyword evidence="12" id="KW-0133">Cell shape</keyword>
<dbReference type="EMBL" id="CP133548">
    <property type="protein sequence ID" value="WMS86567.1"/>
    <property type="molecule type" value="Genomic_DNA"/>
</dbReference>
<dbReference type="GO" id="GO:0005886">
    <property type="term" value="C:plasma membrane"/>
    <property type="evidence" value="ECO:0007669"/>
    <property type="project" value="UniProtKB-SubCell"/>
</dbReference>
<dbReference type="RefSeq" id="WP_309201712.1">
    <property type="nucleotide sequence ID" value="NZ_CP133548.1"/>
</dbReference>
<dbReference type="Pfam" id="PF00768">
    <property type="entry name" value="Peptidase_S11"/>
    <property type="match status" value="1"/>
</dbReference>
<dbReference type="InterPro" id="IPR012907">
    <property type="entry name" value="Peptidase_S11_C"/>
</dbReference>
<dbReference type="GO" id="GO:0008658">
    <property type="term" value="F:penicillin binding"/>
    <property type="evidence" value="ECO:0007669"/>
    <property type="project" value="UniProtKB-ARBA"/>
</dbReference>
<proteinExistence type="inferred from homology"/>
<name>A0AA51RS48_9GAMM</name>
<comment type="pathway">
    <text evidence="3">Cell wall biogenesis; peptidoglycan biosynthesis.</text>
</comment>
<keyword evidence="13" id="KW-0573">Peptidoglycan synthesis</keyword>
<feature type="active site" evidence="18">
    <location>
        <position position="121"/>
    </location>
</feature>
<protein>
    <recommendedName>
        <fullName evidence="5">serine-type D-Ala-D-Ala carboxypeptidase</fullName>
        <ecNumber evidence="5">3.4.16.4</ecNumber>
    </recommendedName>
</protein>
<evidence type="ECO:0000256" key="15">
    <source>
        <dbReference type="ARBA" id="ARBA00023316"/>
    </source>
</evidence>
<gene>
    <name evidence="23" type="ORF">Q9312_15205</name>
</gene>
<comment type="pathway">
    <text evidence="17">Glycan biosynthesis.</text>
</comment>
<evidence type="ECO:0000256" key="9">
    <source>
        <dbReference type="ARBA" id="ARBA00022670"/>
    </source>
</evidence>
<evidence type="ECO:0000256" key="2">
    <source>
        <dbReference type="ARBA" id="ARBA00004417"/>
    </source>
</evidence>
<dbReference type="AlphaFoldDB" id="A0AA51RS48"/>
<evidence type="ECO:0000313" key="23">
    <source>
        <dbReference type="EMBL" id="WMS86567.1"/>
    </source>
</evidence>